<evidence type="ECO:0000313" key="1">
    <source>
        <dbReference type="EMBL" id="KAL3860962.1"/>
    </source>
</evidence>
<keyword evidence="2" id="KW-1185">Reference proteome</keyword>
<evidence type="ECO:0000313" key="2">
    <source>
        <dbReference type="Proteomes" id="UP001634394"/>
    </source>
</evidence>
<gene>
    <name evidence="1" type="ORF">ACJMK2_007056</name>
</gene>
<reference evidence="1 2" key="1">
    <citation type="submission" date="2024-11" db="EMBL/GenBank/DDBJ databases">
        <title>Chromosome-level genome assembly of the freshwater bivalve Anodonta woodiana.</title>
        <authorList>
            <person name="Chen X."/>
        </authorList>
    </citation>
    <scope>NUCLEOTIDE SEQUENCE [LARGE SCALE GENOMIC DNA]</scope>
    <source>
        <strain evidence="1">MN2024</strain>
        <tissue evidence="1">Gills</tissue>
    </source>
</reference>
<proteinExistence type="predicted"/>
<comment type="caution">
    <text evidence="1">The sequence shown here is derived from an EMBL/GenBank/DDBJ whole genome shotgun (WGS) entry which is preliminary data.</text>
</comment>
<dbReference type="EMBL" id="JBJQND010000011">
    <property type="protein sequence ID" value="KAL3860962.1"/>
    <property type="molecule type" value="Genomic_DNA"/>
</dbReference>
<accession>A0ABD3VK96</accession>
<organism evidence="1 2">
    <name type="scientific">Sinanodonta woodiana</name>
    <name type="common">Chinese pond mussel</name>
    <name type="synonym">Anodonta woodiana</name>
    <dbReference type="NCBI Taxonomy" id="1069815"/>
    <lineage>
        <taxon>Eukaryota</taxon>
        <taxon>Metazoa</taxon>
        <taxon>Spiralia</taxon>
        <taxon>Lophotrochozoa</taxon>
        <taxon>Mollusca</taxon>
        <taxon>Bivalvia</taxon>
        <taxon>Autobranchia</taxon>
        <taxon>Heteroconchia</taxon>
        <taxon>Palaeoheterodonta</taxon>
        <taxon>Unionida</taxon>
        <taxon>Unionoidea</taxon>
        <taxon>Unionidae</taxon>
        <taxon>Unioninae</taxon>
        <taxon>Sinanodonta</taxon>
    </lineage>
</organism>
<sequence length="49" mass="5889">MVQRLTLCSGLNIPNESVKTKSKHFHLLFFSRPTKMKHHKWNHFVYACF</sequence>
<name>A0ABD3VK96_SINWO</name>
<protein>
    <submittedName>
        <fullName evidence="1">Uncharacterized protein</fullName>
    </submittedName>
</protein>
<dbReference type="Proteomes" id="UP001634394">
    <property type="component" value="Unassembled WGS sequence"/>
</dbReference>
<dbReference type="AlphaFoldDB" id="A0ABD3VK96"/>